<evidence type="ECO:0000256" key="2">
    <source>
        <dbReference type="ARBA" id="ARBA00023134"/>
    </source>
</evidence>
<dbReference type="SMART" id="SM00173">
    <property type="entry name" value="RAS"/>
    <property type="match status" value="1"/>
</dbReference>
<dbReference type="SUPFAM" id="SSF52540">
    <property type="entry name" value="P-loop containing nucleoside triphosphate hydrolases"/>
    <property type="match status" value="1"/>
</dbReference>
<dbReference type="SMART" id="SM00175">
    <property type="entry name" value="RAB"/>
    <property type="match status" value="1"/>
</dbReference>
<dbReference type="AlphaFoldDB" id="A0A9P5NI99"/>
<dbReference type="PRINTS" id="PR00449">
    <property type="entry name" value="RASTRNSFRMNG"/>
</dbReference>
<dbReference type="PROSITE" id="PS51420">
    <property type="entry name" value="RHO"/>
    <property type="match status" value="1"/>
</dbReference>
<dbReference type="InterPro" id="IPR003578">
    <property type="entry name" value="Small_GTPase_Rho"/>
</dbReference>
<evidence type="ECO:0000313" key="3">
    <source>
        <dbReference type="EMBL" id="KAF8888156.1"/>
    </source>
</evidence>
<sequence length="212" mass="23657">MHIFRTTRNYPTVKVVIVGDSDVGKTCLLTSYTSDVVFPLPYKLPRKKPERSFPTAFWIGDMATLVFTNYTAPRTVDNAIVNLSLYDTAGRPEYHRLRPLAYPETNVFNVRTHWHPELMYCAPSSAGIILVGTKLDLREDPKVVEDLANRRTSPVSFSQGDAMARDIGAHKYCECSAFTHQGVNNVFKEAMRVAIIPPPPPSKGPQTSCIVA</sequence>
<dbReference type="Gene3D" id="3.40.50.300">
    <property type="entry name" value="P-loop containing nucleotide triphosphate hydrolases"/>
    <property type="match status" value="1"/>
</dbReference>
<name>A0A9P5NI99_GYMJU</name>
<dbReference type="GO" id="GO:0003924">
    <property type="term" value="F:GTPase activity"/>
    <property type="evidence" value="ECO:0007669"/>
    <property type="project" value="InterPro"/>
</dbReference>
<dbReference type="CDD" id="cd00157">
    <property type="entry name" value="Rho"/>
    <property type="match status" value="1"/>
</dbReference>
<organism evidence="3 4">
    <name type="scientific">Gymnopilus junonius</name>
    <name type="common">Spectacular rustgill mushroom</name>
    <name type="synonym">Gymnopilus spectabilis subsp. junonius</name>
    <dbReference type="NCBI Taxonomy" id="109634"/>
    <lineage>
        <taxon>Eukaryota</taxon>
        <taxon>Fungi</taxon>
        <taxon>Dikarya</taxon>
        <taxon>Basidiomycota</taxon>
        <taxon>Agaricomycotina</taxon>
        <taxon>Agaricomycetes</taxon>
        <taxon>Agaricomycetidae</taxon>
        <taxon>Agaricales</taxon>
        <taxon>Agaricineae</taxon>
        <taxon>Hymenogastraceae</taxon>
        <taxon>Gymnopilus</taxon>
    </lineage>
</organism>
<proteinExistence type="predicted"/>
<dbReference type="Pfam" id="PF00071">
    <property type="entry name" value="Ras"/>
    <property type="match status" value="1"/>
</dbReference>
<protein>
    <submittedName>
        <fullName evidence="3">P-loop containing nucleoside triphosphate hydrolase protein</fullName>
    </submittedName>
</protein>
<gene>
    <name evidence="3" type="ORF">CPB84DRAFT_1786355</name>
</gene>
<dbReference type="EMBL" id="JADNYJ010000086">
    <property type="protein sequence ID" value="KAF8888156.1"/>
    <property type="molecule type" value="Genomic_DNA"/>
</dbReference>
<evidence type="ECO:0000313" key="4">
    <source>
        <dbReference type="Proteomes" id="UP000724874"/>
    </source>
</evidence>
<keyword evidence="1" id="KW-0547">Nucleotide-binding</keyword>
<dbReference type="GO" id="GO:0005525">
    <property type="term" value="F:GTP binding"/>
    <property type="evidence" value="ECO:0007669"/>
    <property type="project" value="UniProtKB-KW"/>
</dbReference>
<keyword evidence="4" id="KW-1185">Reference proteome</keyword>
<accession>A0A9P5NI99</accession>
<reference evidence="3" key="1">
    <citation type="submission" date="2020-11" db="EMBL/GenBank/DDBJ databases">
        <authorList>
            <consortium name="DOE Joint Genome Institute"/>
            <person name="Ahrendt S."/>
            <person name="Riley R."/>
            <person name="Andreopoulos W."/>
            <person name="LaButti K."/>
            <person name="Pangilinan J."/>
            <person name="Ruiz-duenas F.J."/>
            <person name="Barrasa J.M."/>
            <person name="Sanchez-Garcia M."/>
            <person name="Camarero S."/>
            <person name="Miyauchi S."/>
            <person name="Serrano A."/>
            <person name="Linde D."/>
            <person name="Babiker R."/>
            <person name="Drula E."/>
            <person name="Ayuso-Fernandez I."/>
            <person name="Pacheco R."/>
            <person name="Padilla G."/>
            <person name="Ferreira P."/>
            <person name="Barriuso J."/>
            <person name="Kellner H."/>
            <person name="Castanera R."/>
            <person name="Alfaro M."/>
            <person name="Ramirez L."/>
            <person name="Pisabarro A.G."/>
            <person name="Kuo A."/>
            <person name="Tritt A."/>
            <person name="Lipzen A."/>
            <person name="He G."/>
            <person name="Yan M."/>
            <person name="Ng V."/>
            <person name="Cullen D."/>
            <person name="Martin F."/>
            <person name="Rosso M.-N."/>
            <person name="Henrissat B."/>
            <person name="Hibbett D."/>
            <person name="Martinez A.T."/>
            <person name="Grigoriev I.V."/>
        </authorList>
    </citation>
    <scope>NUCLEOTIDE SEQUENCE</scope>
    <source>
        <strain evidence="3">AH 44721</strain>
    </source>
</reference>
<dbReference type="PROSITE" id="PS51419">
    <property type="entry name" value="RAB"/>
    <property type="match status" value="1"/>
</dbReference>
<comment type="caution">
    <text evidence="3">The sequence shown here is derived from an EMBL/GenBank/DDBJ whole genome shotgun (WGS) entry which is preliminary data.</text>
</comment>
<keyword evidence="2" id="KW-0342">GTP-binding</keyword>
<dbReference type="OrthoDB" id="8830751at2759"/>
<dbReference type="Proteomes" id="UP000724874">
    <property type="component" value="Unassembled WGS sequence"/>
</dbReference>
<dbReference type="InterPro" id="IPR001806">
    <property type="entry name" value="Small_GTPase"/>
</dbReference>
<dbReference type="SMART" id="SM00174">
    <property type="entry name" value="RHO"/>
    <property type="match status" value="1"/>
</dbReference>
<keyword evidence="3" id="KW-0378">Hydrolase</keyword>
<dbReference type="GO" id="GO:0007264">
    <property type="term" value="P:small GTPase-mediated signal transduction"/>
    <property type="evidence" value="ECO:0007669"/>
    <property type="project" value="InterPro"/>
</dbReference>
<evidence type="ECO:0000256" key="1">
    <source>
        <dbReference type="ARBA" id="ARBA00022741"/>
    </source>
</evidence>
<dbReference type="InterPro" id="IPR027417">
    <property type="entry name" value="P-loop_NTPase"/>
</dbReference>
<dbReference type="PANTHER" id="PTHR24072">
    <property type="entry name" value="RHO FAMILY GTPASE"/>
    <property type="match status" value="1"/>
</dbReference>